<reference evidence="2 3" key="1">
    <citation type="submission" date="2019-02" db="EMBL/GenBank/DDBJ databases">
        <title>Kribbella capetownensis sp. nov. and Kribbella speibonae sp. nov., isolated from soil.</title>
        <authorList>
            <person name="Curtis S.M."/>
            <person name="Norton I."/>
            <person name="Everest G.J."/>
            <person name="Meyers P.R."/>
        </authorList>
    </citation>
    <scope>NUCLEOTIDE SEQUENCE [LARGE SCALE GENOMIC DNA]</scope>
    <source>
        <strain evidence="2 3">YM53</strain>
    </source>
</reference>
<gene>
    <name evidence="2" type="ORF">E0H75_15820</name>
</gene>
<evidence type="ECO:0000313" key="3">
    <source>
        <dbReference type="Proteomes" id="UP000293342"/>
    </source>
</evidence>
<dbReference type="RefSeq" id="WP_131514311.1">
    <property type="nucleotide sequence ID" value="NZ_SJKD01000003.1"/>
</dbReference>
<dbReference type="SUPFAM" id="SSF56112">
    <property type="entry name" value="Protein kinase-like (PK-like)"/>
    <property type="match status" value="1"/>
</dbReference>
<protein>
    <submittedName>
        <fullName evidence="2">Aminoglycoside phosphotransferase</fullName>
    </submittedName>
</protein>
<organism evidence="2 3">
    <name type="scientific">Kribbella capetownensis</name>
    <dbReference type="NCBI Taxonomy" id="1572659"/>
    <lineage>
        <taxon>Bacteria</taxon>
        <taxon>Bacillati</taxon>
        <taxon>Actinomycetota</taxon>
        <taxon>Actinomycetes</taxon>
        <taxon>Propionibacteriales</taxon>
        <taxon>Kribbellaceae</taxon>
        <taxon>Kribbella</taxon>
    </lineage>
</organism>
<dbReference type="Proteomes" id="UP000293342">
    <property type="component" value="Unassembled WGS sequence"/>
</dbReference>
<feature type="domain" description="Aminoglycoside phosphotransferase" evidence="1">
    <location>
        <begin position="59"/>
        <end position="252"/>
    </location>
</feature>
<dbReference type="InterPro" id="IPR011009">
    <property type="entry name" value="Kinase-like_dom_sf"/>
</dbReference>
<dbReference type="OrthoDB" id="2570531at2"/>
<evidence type="ECO:0000313" key="2">
    <source>
        <dbReference type="EMBL" id="TCC49789.1"/>
    </source>
</evidence>
<dbReference type="GO" id="GO:0016740">
    <property type="term" value="F:transferase activity"/>
    <property type="evidence" value="ECO:0007669"/>
    <property type="project" value="UniProtKB-KW"/>
</dbReference>
<dbReference type="Pfam" id="PF01636">
    <property type="entry name" value="APH"/>
    <property type="match status" value="1"/>
</dbReference>
<name>A0A4R0JS94_9ACTN</name>
<sequence length="328" mass="35620">MTGAPDVDYTATSLRPGWDALPAALHEALAVALGTEIAAAGPSVGSGFTSGFAAPVRLADGRRVFVKASDETMHAYGAYQREAEIVPQLPAAIRVPAILATAHAVADERKWFAVVSEWVAGRMPGAPWSVEDFALVTETWERIADVMDPSPLAGLDPFVDDLAGDESPLEIPAQIIAGDRPLPERLQPWLPRILPELADLMQLAPEAFAGNTATHGDLRPDNLLLDDAGTCWTVDWNWLALGPRWMDWLCLLPIAQYQGIDTFTAVRTNPLTADAPADHLDCFVGAIAAYMMRNADVPPPPGCTPALREHQRLYAWTFLDWLAARRGW</sequence>
<keyword evidence="2" id="KW-0808">Transferase</keyword>
<dbReference type="EMBL" id="SJKD01000003">
    <property type="protein sequence ID" value="TCC49789.1"/>
    <property type="molecule type" value="Genomic_DNA"/>
</dbReference>
<accession>A0A4R0JS94</accession>
<dbReference type="InterPro" id="IPR002575">
    <property type="entry name" value="Aminoglycoside_PTrfase"/>
</dbReference>
<proteinExistence type="predicted"/>
<keyword evidence="3" id="KW-1185">Reference proteome</keyword>
<dbReference type="AlphaFoldDB" id="A0A4R0JS94"/>
<comment type="caution">
    <text evidence="2">The sequence shown here is derived from an EMBL/GenBank/DDBJ whole genome shotgun (WGS) entry which is preliminary data.</text>
</comment>
<evidence type="ECO:0000259" key="1">
    <source>
        <dbReference type="Pfam" id="PF01636"/>
    </source>
</evidence>
<dbReference type="Gene3D" id="3.90.1200.10">
    <property type="match status" value="1"/>
</dbReference>